<dbReference type="Pfam" id="PF16983">
    <property type="entry name" value="MFS_MOT1"/>
    <property type="match status" value="2"/>
</dbReference>
<feature type="transmembrane region" description="Helical" evidence="1">
    <location>
        <begin position="27"/>
        <end position="47"/>
    </location>
</feature>
<proteinExistence type="predicted"/>
<dbReference type="PANTHER" id="PTHR31970">
    <property type="match status" value="1"/>
</dbReference>
<feature type="transmembrane region" description="Helical" evidence="1">
    <location>
        <begin position="324"/>
        <end position="342"/>
    </location>
</feature>
<feature type="transmembrane region" description="Helical" evidence="1">
    <location>
        <begin position="96"/>
        <end position="115"/>
    </location>
</feature>
<reference evidence="2 5" key="2">
    <citation type="submission" date="2019-04" db="EMBL/GenBank/DDBJ databases">
        <title>Isolation and culture of sulfate reducing bacteria from the cold seep of the South China Sea.</title>
        <authorList>
            <person name="Sun C."/>
            <person name="Liu R."/>
        </authorList>
    </citation>
    <scope>NUCLEOTIDE SEQUENCE [LARGE SCALE GENOMIC DNA]</scope>
    <source>
        <strain evidence="2 5">CS1</strain>
    </source>
</reference>
<feature type="transmembrane region" description="Helical" evidence="1">
    <location>
        <begin position="169"/>
        <end position="190"/>
    </location>
</feature>
<dbReference type="RefSeq" id="WP_144233671.1">
    <property type="nucleotide sequence ID" value="NZ_CP039543.1"/>
</dbReference>
<feature type="transmembrane region" description="Helical" evidence="1">
    <location>
        <begin position="348"/>
        <end position="366"/>
    </location>
</feature>
<feature type="transmembrane region" description="Helical" evidence="1">
    <location>
        <begin position="54"/>
        <end position="72"/>
    </location>
</feature>
<dbReference type="PANTHER" id="PTHR31970:SF9">
    <property type="entry name" value="MOLYBDATE TRANSPORTER 2"/>
    <property type="match status" value="1"/>
</dbReference>
<dbReference type="InterPro" id="IPR031563">
    <property type="entry name" value="MOT1/MOT2"/>
</dbReference>
<evidence type="ECO:0000313" key="3">
    <source>
        <dbReference type="EMBL" id="TVM36634.1"/>
    </source>
</evidence>
<accession>A0A6P1ZMW8</accession>
<evidence type="ECO:0000313" key="4">
    <source>
        <dbReference type="Proteomes" id="UP000434052"/>
    </source>
</evidence>
<keyword evidence="5" id="KW-1185">Reference proteome</keyword>
<dbReference type="EMBL" id="QMIF01000001">
    <property type="protein sequence ID" value="TVM36634.1"/>
    <property type="molecule type" value="Genomic_DNA"/>
</dbReference>
<protein>
    <submittedName>
        <fullName evidence="3">Sulfate permease</fullName>
    </submittedName>
</protein>
<feature type="transmembrane region" description="Helical" evidence="1">
    <location>
        <begin position="127"/>
        <end position="149"/>
    </location>
</feature>
<organism evidence="3 4">
    <name type="scientific">Oceanidesulfovibrio marinus</name>
    <dbReference type="NCBI Taxonomy" id="370038"/>
    <lineage>
        <taxon>Bacteria</taxon>
        <taxon>Pseudomonadati</taxon>
        <taxon>Thermodesulfobacteriota</taxon>
        <taxon>Desulfovibrionia</taxon>
        <taxon>Desulfovibrionales</taxon>
        <taxon>Desulfovibrionaceae</taxon>
        <taxon>Oceanidesulfovibrio</taxon>
    </lineage>
</organism>
<sequence length="413" mass="43624">MPEHATPPPADNAPFSLTRYRFDRMELAGSLGDLGTLLPIAIGMLIVNGISSTGIFFSVGLFYILAGLYYRVPVAVQPMKVIGAYAIAQSLDASTVQAAGLLMAIILLVLGATRFMNVVARAITKPVIRGVQVSTGIILATKGATFILGTSPIQKAAEMAEPYLGVNTFLWLPAGIWIGLIFVALTLYLIDSRRFPAGIVVVSGGMMLGLLLSGGAPLAGVSLSLHLPKLLPFGFPGWEALSLAFLAMALPQTPMTIGNAVIANADLSREYFPEGDRVTPRALCISMAGANFLAFLVGGMPMCHGAGGLAAHYRFGARTAGSNLIIGSVFLILAVLVGPSVLKVVQLLPLSVLGVLLLFAGMQLCLQVMDIRDRRGMFTVLVMLCLTLASNLAVAFIMGFILSRLLQSERFSV</sequence>
<feature type="transmembrane region" description="Helical" evidence="1">
    <location>
        <begin position="378"/>
        <end position="402"/>
    </location>
</feature>
<evidence type="ECO:0000313" key="2">
    <source>
        <dbReference type="EMBL" id="QJT08947.1"/>
    </source>
</evidence>
<dbReference type="Proteomes" id="UP000503251">
    <property type="component" value="Chromosome"/>
</dbReference>
<dbReference type="GO" id="GO:0015098">
    <property type="term" value="F:molybdate ion transmembrane transporter activity"/>
    <property type="evidence" value="ECO:0007669"/>
    <property type="project" value="InterPro"/>
</dbReference>
<reference evidence="3 4" key="1">
    <citation type="submission" date="2018-06" db="EMBL/GenBank/DDBJ databases">
        <title>Complete genome of Desulfovibrio marinus P48SEP.</title>
        <authorList>
            <person name="Crispim J.S."/>
            <person name="Vidigal P.M.P."/>
            <person name="Silva L.C.F."/>
            <person name="Araujo L.C."/>
            <person name="Laguardia C.N."/>
            <person name="Dias R.S."/>
            <person name="Sousa M.P."/>
            <person name="Paula S.O."/>
            <person name="Silva C."/>
        </authorList>
    </citation>
    <scope>NUCLEOTIDE SEQUENCE [LARGE SCALE GENOMIC DNA]</scope>
    <source>
        <strain evidence="3 4">P48SEP</strain>
    </source>
</reference>
<name>A0A6P1ZMW8_9BACT</name>
<dbReference type="EMBL" id="CP039543">
    <property type="protein sequence ID" value="QJT08947.1"/>
    <property type="molecule type" value="Genomic_DNA"/>
</dbReference>
<dbReference type="AlphaFoldDB" id="A0A6P1ZMW8"/>
<evidence type="ECO:0000256" key="1">
    <source>
        <dbReference type="SAM" id="Phobius"/>
    </source>
</evidence>
<feature type="transmembrane region" description="Helical" evidence="1">
    <location>
        <begin position="197"/>
        <end position="218"/>
    </location>
</feature>
<keyword evidence="1" id="KW-1133">Transmembrane helix</keyword>
<evidence type="ECO:0000313" key="5">
    <source>
        <dbReference type="Proteomes" id="UP000503251"/>
    </source>
</evidence>
<keyword evidence="1" id="KW-0472">Membrane</keyword>
<gene>
    <name evidence="3" type="ORF">DQK91_01560</name>
    <name evidence="2" type="ORF">E8L03_08385</name>
</gene>
<dbReference type="Proteomes" id="UP000434052">
    <property type="component" value="Unassembled WGS sequence"/>
</dbReference>
<dbReference type="OrthoDB" id="7361398at2"/>
<keyword evidence="1" id="KW-0812">Transmembrane</keyword>